<reference evidence="2 3" key="1">
    <citation type="submission" date="2022-07" db="EMBL/GenBank/DDBJ databases">
        <title>Methylomonas rivi sp. nov., Methylomonas rosea sp. nov., Methylomonas aureus sp. nov. and Methylomonas subterranea sp. nov., four novel methanotrophs isolated from a freshwater creek and the deep terrestrial subsurface.</title>
        <authorList>
            <person name="Abin C."/>
            <person name="Sankaranarayanan K."/>
            <person name="Garner C."/>
            <person name="Sindelar R."/>
            <person name="Kotary K."/>
            <person name="Garner R."/>
            <person name="Barclay S."/>
            <person name="Lawson P."/>
            <person name="Krumholz L."/>
        </authorList>
    </citation>
    <scope>NUCLEOTIDE SEQUENCE [LARGE SCALE GENOMIC DNA]</scope>
    <source>
        <strain evidence="2 3">WSC-6</strain>
    </source>
</reference>
<accession>A0ABT1U4H0</accession>
<keyword evidence="3" id="KW-1185">Reference proteome</keyword>
<protein>
    <submittedName>
        <fullName evidence="2">Type VI secretion system contractile sheath large subunit</fullName>
    </submittedName>
</protein>
<dbReference type="Pfam" id="PF05591">
    <property type="entry name" value="T6SS_VipA"/>
    <property type="match status" value="1"/>
</dbReference>
<proteinExistence type="predicted"/>
<dbReference type="InterPro" id="IPR044031">
    <property type="entry name" value="TssC1_N"/>
</dbReference>
<comment type="caution">
    <text evidence="2">The sequence shown here is derived from an EMBL/GenBank/DDBJ whole genome shotgun (WGS) entry which is preliminary data.</text>
</comment>
<dbReference type="Pfam" id="PF05943">
    <property type="entry name" value="VipB"/>
    <property type="match status" value="2"/>
</dbReference>
<dbReference type="PANTHER" id="PTHR35565:SF1">
    <property type="entry name" value="TYPE VI SECRETION SYSTEM CONTRACTILE SHEATH LARGE SUBUNIT"/>
    <property type="match status" value="1"/>
</dbReference>
<organism evidence="2 3">
    <name type="scientific">Methylomonas rivi</name>
    <dbReference type="NCBI Taxonomy" id="2952226"/>
    <lineage>
        <taxon>Bacteria</taxon>
        <taxon>Pseudomonadati</taxon>
        <taxon>Pseudomonadota</taxon>
        <taxon>Gammaproteobacteria</taxon>
        <taxon>Methylococcales</taxon>
        <taxon>Methylococcaceae</taxon>
        <taxon>Methylomonas</taxon>
    </lineage>
</organism>
<evidence type="ECO:0000313" key="2">
    <source>
        <dbReference type="EMBL" id="MCQ8128501.1"/>
    </source>
</evidence>
<sequence length="446" mass="50239">MSGRIDFTMDFNKSGAAQSRQQVQAYRFYILGGFSGAGDTPWEQRKIRAIDNDSFDRVMAEMAPVLRLDTHLQLRFESVEDFHPDTWLDKVKLIADLRVLKQQLSNPVTAAQAAAKIQAFFPSAQAAVEPEAVTESQDELLERLLGKKPEKTYDEPDTVERLLKQMVTPFVTKNTEPQYRHWLDVIDAAIGQILCAVLHNPDFQSLEALWRATQILLNEELADGHDFYLLDISRAELMAEQKSGGPTLAQKIVQHVQKGDGEREVVLIGHFRCSESGEDRELLSYCGRLAQQCGGRFLGDADQGFIQRTLSAEAEGRSNFSAQRLLLAYPRYLLRLPYGQKRDPIDVLEFEECSAIPRTEELLWGCASMLLARGLIRASQEYSAEALFFSDIPAFSYEEEGEPVLQPGTEVVLTEAQANELFTLGIMPLIGYRQRRGVRLWGIAGF</sequence>
<evidence type="ECO:0000313" key="3">
    <source>
        <dbReference type="Proteomes" id="UP001524586"/>
    </source>
</evidence>
<feature type="domain" description="TssC1 N-terminal" evidence="1">
    <location>
        <begin position="323"/>
        <end position="434"/>
    </location>
</feature>
<evidence type="ECO:0000259" key="1">
    <source>
        <dbReference type="Pfam" id="PF05943"/>
    </source>
</evidence>
<dbReference type="RefSeq" id="WP_256614890.1">
    <property type="nucleotide sequence ID" value="NZ_JANIBK010000033.1"/>
</dbReference>
<gene>
    <name evidence="2" type="ORF">NP596_08515</name>
</gene>
<dbReference type="PANTHER" id="PTHR35565">
    <property type="entry name" value="CYTOPLASMIC PROTEIN-RELATED"/>
    <property type="match status" value="1"/>
</dbReference>
<name>A0ABT1U4H0_9GAMM</name>
<dbReference type="EMBL" id="JANIBK010000033">
    <property type="protein sequence ID" value="MCQ8128501.1"/>
    <property type="molecule type" value="Genomic_DNA"/>
</dbReference>
<dbReference type="InterPro" id="IPR008312">
    <property type="entry name" value="T6SS_TssB1"/>
</dbReference>
<dbReference type="InterPro" id="IPR010269">
    <property type="entry name" value="T6SS_TssC-like"/>
</dbReference>
<feature type="domain" description="TssC1 N-terminal" evidence="1">
    <location>
        <begin position="184"/>
        <end position="308"/>
    </location>
</feature>
<dbReference type="Proteomes" id="UP001524586">
    <property type="component" value="Unassembled WGS sequence"/>
</dbReference>